<dbReference type="PANTHER" id="PTHR43156">
    <property type="entry name" value="STAGE II SPORULATION PROTEIN E-RELATED"/>
    <property type="match status" value="1"/>
</dbReference>
<comment type="caution">
    <text evidence="4">The sequence shown here is derived from an EMBL/GenBank/DDBJ whole genome shotgun (WGS) entry which is preliminary data.</text>
</comment>
<feature type="domain" description="PPM-type phosphatase" evidence="3">
    <location>
        <begin position="298"/>
        <end position="515"/>
    </location>
</feature>
<dbReference type="AlphaFoldDB" id="A0A9X3N1W4"/>
<dbReference type="Gene3D" id="3.60.40.10">
    <property type="entry name" value="PPM-type phosphatase domain"/>
    <property type="match status" value="1"/>
</dbReference>
<keyword evidence="5" id="KW-1185">Reference proteome</keyword>
<organism evidence="4 5">
    <name type="scientific">Solirubrobacter ginsenosidimutans</name>
    <dbReference type="NCBI Taxonomy" id="490573"/>
    <lineage>
        <taxon>Bacteria</taxon>
        <taxon>Bacillati</taxon>
        <taxon>Actinomycetota</taxon>
        <taxon>Thermoleophilia</taxon>
        <taxon>Solirubrobacterales</taxon>
        <taxon>Solirubrobacteraceae</taxon>
        <taxon>Solirubrobacter</taxon>
    </lineage>
</organism>
<dbReference type="SMART" id="SM00331">
    <property type="entry name" value="PP2C_SIG"/>
    <property type="match status" value="1"/>
</dbReference>
<dbReference type="SUPFAM" id="SSF55781">
    <property type="entry name" value="GAF domain-like"/>
    <property type="match status" value="1"/>
</dbReference>
<protein>
    <submittedName>
        <fullName evidence="4">SpoIIE family protein phosphatase</fullName>
    </submittedName>
</protein>
<evidence type="ECO:0000313" key="4">
    <source>
        <dbReference type="EMBL" id="MDA0165187.1"/>
    </source>
</evidence>
<proteinExistence type="predicted"/>
<sequence>MRALIAEPDATRRAALEAELLRHGYEIELRDAAPASADGFDLICLGGEDALAACRALAPSQAIVILVGDLDCGEIVHFVGVQLGVGAYRAEHRHLVREQTARVAAQTAERRSAFLAEASPLLDASLDLRSTLDSLTRLSVPFLGDVCIVDEIHLNDVRRLAAAAADPVVERIVRDLPARYPVDPDDPIARVVESGRAEILTGAGAGVFGPAVDSGHLQAAFGRAAMLVPLKARGHIIGIVVFVSLDAARRYDMDDLLLAEDLARRAALALDNARLYEDLGGVARALQAALLPQRLPDLVGVELAARFRPAGDGSLIGGDFYDVLPFDGGVDLVIGDVTGKGARAAALTSLVRHTVRTAARYEDRPSQVLDVVNRTLLSERSEHGGRYCTVAFCRLELNGSARATICCAGHPMPMVMRGSGAVDHVGRPGSVLGWVDDPKLLDIDFELAPHESLVLFTDGVTEARTTGDAYGLGGLESLLREAAGDDAAGVAARVDQAAALAGERRDDVAVLVARRGGTSAG</sequence>
<dbReference type="RefSeq" id="WP_270044444.1">
    <property type="nucleotide sequence ID" value="NZ_JAPDOD010000043.1"/>
</dbReference>
<dbReference type="SUPFAM" id="SSF81606">
    <property type="entry name" value="PP2C-like"/>
    <property type="match status" value="1"/>
</dbReference>
<keyword evidence="1" id="KW-0378">Hydrolase</keyword>
<feature type="domain" description="GAF" evidence="2">
    <location>
        <begin position="123"/>
        <end position="280"/>
    </location>
</feature>
<gene>
    <name evidence="4" type="ORF">OM076_33265</name>
</gene>
<dbReference type="Pfam" id="PF01590">
    <property type="entry name" value="GAF"/>
    <property type="match status" value="1"/>
</dbReference>
<dbReference type="InterPro" id="IPR052016">
    <property type="entry name" value="Bact_Sigma-Reg"/>
</dbReference>
<dbReference type="InterPro" id="IPR036457">
    <property type="entry name" value="PPM-type-like_dom_sf"/>
</dbReference>
<evidence type="ECO:0000256" key="1">
    <source>
        <dbReference type="ARBA" id="ARBA00022801"/>
    </source>
</evidence>
<dbReference type="EMBL" id="JAPDOD010000043">
    <property type="protein sequence ID" value="MDA0165187.1"/>
    <property type="molecule type" value="Genomic_DNA"/>
</dbReference>
<accession>A0A9X3N1W4</accession>
<dbReference type="PANTHER" id="PTHR43156:SF2">
    <property type="entry name" value="STAGE II SPORULATION PROTEIN E"/>
    <property type="match status" value="1"/>
</dbReference>
<evidence type="ECO:0000259" key="3">
    <source>
        <dbReference type="SMART" id="SM00331"/>
    </source>
</evidence>
<evidence type="ECO:0000313" key="5">
    <source>
        <dbReference type="Proteomes" id="UP001149140"/>
    </source>
</evidence>
<name>A0A9X3N1W4_9ACTN</name>
<dbReference type="InterPro" id="IPR029016">
    <property type="entry name" value="GAF-like_dom_sf"/>
</dbReference>
<dbReference type="InterPro" id="IPR003018">
    <property type="entry name" value="GAF"/>
</dbReference>
<dbReference type="Gene3D" id="3.30.450.40">
    <property type="match status" value="1"/>
</dbReference>
<dbReference type="Proteomes" id="UP001149140">
    <property type="component" value="Unassembled WGS sequence"/>
</dbReference>
<evidence type="ECO:0000259" key="2">
    <source>
        <dbReference type="SMART" id="SM00065"/>
    </source>
</evidence>
<dbReference type="Pfam" id="PF07228">
    <property type="entry name" value="SpoIIE"/>
    <property type="match status" value="1"/>
</dbReference>
<reference evidence="4" key="1">
    <citation type="submission" date="2022-10" db="EMBL/GenBank/DDBJ databases">
        <title>The WGS of Solirubrobacter ginsenosidimutans DSM 21036.</title>
        <authorList>
            <person name="Jiang Z."/>
        </authorList>
    </citation>
    <scope>NUCLEOTIDE SEQUENCE</scope>
    <source>
        <strain evidence="4">DSM 21036</strain>
    </source>
</reference>
<dbReference type="InterPro" id="IPR001932">
    <property type="entry name" value="PPM-type_phosphatase-like_dom"/>
</dbReference>
<dbReference type="SMART" id="SM00065">
    <property type="entry name" value="GAF"/>
    <property type="match status" value="1"/>
</dbReference>
<dbReference type="GO" id="GO:0016791">
    <property type="term" value="F:phosphatase activity"/>
    <property type="evidence" value="ECO:0007669"/>
    <property type="project" value="TreeGrafter"/>
</dbReference>